<protein>
    <submittedName>
        <fullName evidence="1">Uncharacterized protein</fullName>
    </submittedName>
</protein>
<evidence type="ECO:0000313" key="1">
    <source>
        <dbReference type="EMBL" id="VDN61368.1"/>
    </source>
</evidence>
<proteinExistence type="predicted"/>
<reference evidence="1" key="1">
    <citation type="submission" date="2018-11" db="EMBL/GenBank/DDBJ databases">
        <authorList>
            <consortium name="Genoscope - CEA"/>
            <person name="William W."/>
        </authorList>
    </citation>
    <scope>NUCLEOTIDE SEQUENCE [LARGE SCALE GENOMIC DNA]</scope>
    <source>
        <strain evidence="1">T9AD</strain>
    </source>
</reference>
<gene>
    <name evidence="1" type="ORF">POT9AD_0377</name>
</gene>
<dbReference type="OrthoDB" id="6058505at2"/>
<accession>A0A653AYB8</accession>
<name>A0A653AYB8_ECTOL</name>
<dbReference type="EMBL" id="LR130779">
    <property type="protein sequence ID" value="VDN61368.1"/>
    <property type="molecule type" value="Genomic_DNA"/>
</dbReference>
<dbReference type="AlphaFoldDB" id="A0A653AYB8"/>
<organism evidence="1">
    <name type="scientific">Ectopseudomonas oleovorans</name>
    <name type="common">Pseudomonas oleovorans</name>
    <dbReference type="NCBI Taxonomy" id="301"/>
    <lineage>
        <taxon>Bacteria</taxon>
        <taxon>Pseudomonadati</taxon>
        <taxon>Pseudomonadota</taxon>
        <taxon>Gammaproteobacteria</taxon>
        <taxon>Pseudomonadales</taxon>
        <taxon>Pseudomonadaceae</taxon>
        <taxon>Ectopseudomonas</taxon>
    </lineage>
</organism>
<sequence length="131" mass="14215">MDRRTLGLGLGLGLLLAAATASAETSPSLIGPVSDILVSEDRSGPQQEGCQTFTVSAAMVADFLRHAILITPRQEHDWYLYGPCQAHGTLRTRYGEWQWQLLNLGTARITAVTGDSFILADPREESSLEGE</sequence>